<dbReference type="InterPro" id="IPR010390">
    <property type="entry name" value="ABC-2_transporter-like"/>
</dbReference>
<dbReference type="Pfam" id="PF06182">
    <property type="entry name" value="ABC2_membrane_6"/>
    <property type="match status" value="1"/>
</dbReference>
<sequence>MSDNPNLFKKYLAYVVFDFKETFIYRFNMAIWMLVDVIVPFIMIFVWIAVFQTNDKVQTFSAGSMVTYYLVANFVMVATTPNMEWPILNMIKSGQLSFHLTRPIDFFWRAVWGTAASNIITVLIYLPILGIALIYFHPYISDGNIIVERIPLFLFTLVVTYFMNCGLKMILGTLAFWLVDSWGIFSAYKLIAQILAGSLIPLVLLPENFQLIANYLPFKMLITFPVYMLLGILSVEECYFNLMIEILWMVGLLVAARLFWSLGLRRYEAVGG</sequence>
<feature type="transmembrane region" description="Helical" evidence="1">
    <location>
        <begin position="212"/>
        <end position="233"/>
    </location>
</feature>
<name>A0A7X2Z0C5_9BACL</name>
<feature type="transmembrane region" description="Helical" evidence="1">
    <location>
        <begin position="115"/>
        <end position="140"/>
    </location>
</feature>
<feature type="transmembrane region" description="Helical" evidence="1">
    <location>
        <begin position="29"/>
        <end position="50"/>
    </location>
</feature>
<feature type="transmembrane region" description="Helical" evidence="1">
    <location>
        <begin position="239"/>
        <end position="260"/>
    </location>
</feature>
<dbReference type="PANTHER" id="PTHR36832:SF1">
    <property type="entry name" value="SLR1174 PROTEIN"/>
    <property type="match status" value="1"/>
</dbReference>
<dbReference type="OrthoDB" id="3818833at2"/>
<evidence type="ECO:0000313" key="3">
    <source>
        <dbReference type="Proteomes" id="UP000447876"/>
    </source>
</evidence>
<feature type="transmembrane region" description="Helical" evidence="1">
    <location>
        <begin position="185"/>
        <end position="205"/>
    </location>
</feature>
<dbReference type="RefSeq" id="WP_155610626.1">
    <property type="nucleotide sequence ID" value="NZ_WNZW01000002.1"/>
</dbReference>
<keyword evidence="1" id="KW-0472">Membrane</keyword>
<feature type="transmembrane region" description="Helical" evidence="1">
    <location>
        <begin position="62"/>
        <end position="80"/>
    </location>
</feature>
<gene>
    <name evidence="2" type="ORF">GNP95_09735</name>
</gene>
<dbReference type="PANTHER" id="PTHR36832">
    <property type="entry name" value="SLR1174 PROTEIN-RELATED"/>
    <property type="match status" value="1"/>
</dbReference>
<evidence type="ECO:0000313" key="2">
    <source>
        <dbReference type="EMBL" id="MUG45279.1"/>
    </source>
</evidence>
<keyword evidence="1" id="KW-0812">Transmembrane</keyword>
<organism evidence="2 3">
    <name type="scientific">Paenibacillus woosongensis</name>
    <dbReference type="NCBI Taxonomy" id="307580"/>
    <lineage>
        <taxon>Bacteria</taxon>
        <taxon>Bacillati</taxon>
        <taxon>Bacillota</taxon>
        <taxon>Bacilli</taxon>
        <taxon>Bacillales</taxon>
        <taxon>Paenibacillaceae</taxon>
        <taxon>Paenibacillus</taxon>
    </lineage>
</organism>
<dbReference type="Proteomes" id="UP000447876">
    <property type="component" value="Unassembled WGS sequence"/>
</dbReference>
<accession>A0A7X2Z0C5</accession>
<proteinExistence type="predicted"/>
<keyword evidence="1" id="KW-1133">Transmembrane helix</keyword>
<reference evidence="2 3" key="1">
    <citation type="submission" date="2019-11" db="EMBL/GenBank/DDBJ databases">
        <title>Draft genome sequences of five Paenibacillus species of dairy origin.</title>
        <authorList>
            <person name="Olajide A.M."/>
            <person name="Chen S."/>
            <person name="Lapointe G."/>
        </authorList>
    </citation>
    <scope>NUCLEOTIDE SEQUENCE [LARGE SCALE GENOMIC DNA]</scope>
    <source>
        <strain evidence="2 3">12CR55</strain>
    </source>
</reference>
<protein>
    <recommendedName>
        <fullName evidence="4">ABC transporter permease</fullName>
    </recommendedName>
</protein>
<feature type="transmembrane region" description="Helical" evidence="1">
    <location>
        <begin position="152"/>
        <end position="179"/>
    </location>
</feature>
<comment type="caution">
    <text evidence="2">The sequence shown here is derived from an EMBL/GenBank/DDBJ whole genome shotgun (WGS) entry which is preliminary data.</text>
</comment>
<evidence type="ECO:0000256" key="1">
    <source>
        <dbReference type="SAM" id="Phobius"/>
    </source>
</evidence>
<dbReference type="AlphaFoldDB" id="A0A7X2Z0C5"/>
<dbReference type="EMBL" id="WNZW01000002">
    <property type="protein sequence ID" value="MUG45279.1"/>
    <property type="molecule type" value="Genomic_DNA"/>
</dbReference>
<evidence type="ECO:0008006" key="4">
    <source>
        <dbReference type="Google" id="ProtNLM"/>
    </source>
</evidence>